<dbReference type="OrthoDB" id="9804723at2"/>
<comment type="caution">
    <text evidence="2">The sequence shown here is derived from an EMBL/GenBank/DDBJ whole genome shotgun (WGS) entry which is preliminary data.</text>
</comment>
<dbReference type="eggNOG" id="COG0596">
    <property type="taxonomic scope" value="Bacteria"/>
</dbReference>
<dbReference type="InterPro" id="IPR029058">
    <property type="entry name" value="AB_hydrolase_fold"/>
</dbReference>
<dbReference type="InterPro" id="IPR000073">
    <property type="entry name" value="AB_hydrolase_1"/>
</dbReference>
<protein>
    <recommendedName>
        <fullName evidence="1">AB hydrolase-1 domain-containing protein</fullName>
    </recommendedName>
</protein>
<evidence type="ECO:0000313" key="2">
    <source>
        <dbReference type="EMBL" id="EAQ13722.1"/>
    </source>
</evidence>
<dbReference type="PANTHER" id="PTHR43329">
    <property type="entry name" value="EPOXIDE HYDROLASE"/>
    <property type="match status" value="1"/>
</dbReference>
<dbReference type="ESTHER" id="9rhob-a3vdy3">
    <property type="family name" value="Haloacetate_dehalogenase"/>
</dbReference>
<sequence>MTPQGFSTRTFDHDGIEIAYDIGGSGPPLLLLHGFPQTRALWWRVAPALAANHTVIAADLRGYGASSKPDDPALYSFRHMGGDMLALMSDLGFKRFAVAGHDRGARTAYRMTLDAPDRIARLALIDVVPTELILNGLTHPVARAYYHWFFLSQPAPFPETMIGHDPDAYFESCLLGWGAANLSDFAPDQLAAYRKSWRDPACIRAMCHDYRAAIDIDLAQDEADLGRTVRAPTLIGWGMDGAMGRAYDVPDTWADRIETITPAPLPGGHFMIDSHPGAVTTALADFFA</sequence>
<dbReference type="EMBL" id="AAMT01000004">
    <property type="protein sequence ID" value="EAQ13722.1"/>
    <property type="molecule type" value="Genomic_DNA"/>
</dbReference>
<dbReference type="STRING" id="314271.RB2654_03374"/>
<evidence type="ECO:0000259" key="1">
    <source>
        <dbReference type="Pfam" id="PF00561"/>
    </source>
</evidence>
<evidence type="ECO:0000313" key="3">
    <source>
        <dbReference type="Proteomes" id="UP000002931"/>
    </source>
</evidence>
<gene>
    <name evidence="2" type="ORF">RB2654_03374</name>
</gene>
<dbReference type="Gene3D" id="3.40.50.1820">
    <property type="entry name" value="alpha/beta hydrolase"/>
    <property type="match status" value="1"/>
</dbReference>
<accession>A3VDY3</accession>
<proteinExistence type="predicted"/>
<reference evidence="2 3" key="1">
    <citation type="journal article" date="2010" name="J. Bacteriol.">
        <title>Genome sequences of Pelagibaca bermudensis HTCC2601T and Maritimibacter alkaliphilus HTCC2654T, the type strains of two marine Roseobacter genera.</title>
        <authorList>
            <person name="Thrash J.C."/>
            <person name="Cho J.C."/>
            <person name="Ferriera S."/>
            <person name="Johnson J."/>
            <person name="Vergin K.L."/>
            <person name="Giovannoni S.J."/>
        </authorList>
    </citation>
    <scope>NUCLEOTIDE SEQUENCE [LARGE SCALE GENOMIC DNA]</scope>
    <source>
        <strain evidence="2 3">HTCC2654</strain>
    </source>
</reference>
<dbReference type="PRINTS" id="PR00111">
    <property type="entry name" value="ABHYDROLASE"/>
</dbReference>
<name>A3VDY3_9RHOB</name>
<dbReference type="AlphaFoldDB" id="A3VDY3"/>
<dbReference type="Pfam" id="PF00561">
    <property type="entry name" value="Abhydrolase_1"/>
    <property type="match status" value="1"/>
</dbReference>
<keyword evidence="3" id="KW-1185">Reference proteome</keyword>
<organism evidence="2 3">
    <name type="scientific">Maritimibacter alkaliphilus HTCC2654</name>
    <dbReference type="NCBI Taxonomy" id="314271"/>
    <lineage>
        <taxon>Bacteria</taxon>
        <taxon>Pseudomonadati</taxon>
        <taxon>Pseudomonadota</taxon>
        <taxon>Alphaproteobacteria</taxon>
        <taxon>Rhodobacterales</taxon>
        <taxon>Roseobacteraceae</taxon>
        <taxon>Maritimibacter</taxon>
    </lineage>
</organism>
<dbReference type="RefSeq" id="WP_008328710.1">
    <property type="nucleotide sequence ID" value="NZ_CH902578.1"/>
</dbReference>
<dbReference type="Proteomes" id="UP000002931">
    <property type="component" value="Unassembled WGS sequence"/>
</dbReference>
<feature type="domain" description="AB hydrolase-1" evidence="1">
    <location>
        <begin position="27"/>
        <end position="276"/>
    </location>
</feature>
<dbReference type="SUPFAM" id="SSF53474">
    <property type="entry name" value="alpha/beta-Hydrolases"/>
    <property type="match status" value="1"/>
</dbReference>
<dbReference type="HOGENOM" id="CLU_020336_7_1_5"/>